<dbReference type="PANTHER" id="PTHR21581">
    <property type="entry name" value="D-ALANYL-D-ALANINE CARBOXYPEPTIDASE"/>
    <property type="match status" value="1"/>
</dbReference>
<dbReference type="GO" id="GO:0009002">
    <property type="term" value="F:serine-type D-Ala-D-Ala carboxypeptidase activity"/>
    <property type="evidence" value="ECO:0007669"/>
    <property type="project" value="InterPro"/>
</dbReference>
<organism evidence="12 13">
    <name type="scientific">Gordonibacter urolithinfaciens</name>
    <dbReference type="NCBI Taxonomy" id="1335613"/>
    <lineage>
        <taxon>Bacteria</taxon>
        <taxon>Bacillati</taxon>
        <taxon>Actinomycetota</taxon>
        <taxon>Coriobacteriia</taxon>
        <taxon>Eggerthellales</taxon>
        <taxon>Eggerthellaceae</taxon>
        <taxon>Gordonibacter</taxon>
    </lineage>
</organism>
<feature type="domain" description="Peptidase S11 D-alanyl-D-alanine carboxypeptidase A N-terminal" evidence="11">
    <location>
        <begin position="54"/>
        <end position="298"/>
    </location>
</feature>
<feature type="active site" description="Proton acceptor" evidence="7">
    <location>
        <position position="89"/>
    </location>
</feature>
<proteinExistence type="inferred from homology"/>
<comment type="similarity">
    <text evidence="1 9">Belongs to the peptidase S11 family.</text>
</comment>
<sequence>MDARRHRRLRAAPSALAAAVLLSCCLPSAALAHTDGDDAVLGRSMAELGISEELQPSIDASHAALMDEEGTLWYGRAAGERAQIASLTKIMTAIVAAEHLDAGDRIVVTPEAAAVGESSAGLAAGDEMSFGDALKAVLTASGNDAASAVAQAAGARILEARGQDGGAVAREAAFVEAMNAKAAELGMDGTRFANPHGLDFDAYAQGQYSCARDVAVMLRCAMGNDLVRSGIGHARTTIAVSRGGGTVAVELANTDTMIEGYPGTCAAKTGYTLAAGPCVATALNRGDGHEYYAVVLGSSSKPQRFADSEALYDWVLAHRDELQAAAQPADASAGPAAPPASAEATYQLVSAPHSVRAEIGGVQAAWPVVAEVAHADWTDRTVAATVPDPNATATVPREGGRLEQEAALDAVTGHVAPGDVVGRLAFRRDGAVVWEADLVAAEDVPAPAWWEAAGIAVERFLGGFAGLPGTARSELLNLGAMEVS</sequence>
<dbReference type="GO" id="GO:0071555">
    <property type="term" value="P:cell wall organization"/>
    <property type="evidence" value="ECO:0007669"/>
    <property type="project" value="UniProtKB-KW"/>
</dbReference>
<dbReference type="AlphaFoldDB" id="A0A423UIG6"/>
<keyword evidence="5" id="KW-0573">Peptidoglycan synthesis</keyword>
<evidence type="ECO:0000256" key="1">
    <source>
        <dbReference type="ARBA" id="ARBA00007164"/>
    </source>
</evidence>
<evidence type="ECO:0000256" key="10">
    <source>
        <dbReference type="SAM" id="SignalP"/>
    </source>
</evidence>
<dbReference type="GO" id="GO:0009252">
    <property type="term" value="P:peptidoglycan biosynthetic process"/>
    <property type="evidence" value="ECO:0007669"/>
    <property type="project" value="UniProtKB-KW"/>
</dbReference>
<evidence type="ECO:0000313" key="13">
    <source>
        <dbReference type="Proteomes" id="UP000285258"/>
    </source>
</evidence>
<dbReference type="PANTHER" id="PTHR21581:SF6">
    <property type="entry name" value="TRAFFICKING PROTEIN PARTICLE COMPLEX SUBUNIT 12"/>
    <property type="match status" value="1"/>
</dbReference>
<evidence type="ECO:0000256" key="6">
    <source>
        <dbReference type="ARBA" id="ARBA00023316"/>
    </source>
</evidence>
<comment type="caution">
    <text evidence="12">The sequence shown here is derived from an EMBL/GenBank/DDBJ whole genome shotgun (WGS) entry which is preliminary data.</text>
</comment>
<feature type="binding site" evidence="8">
    <location>
        <position position="268"/>
    </location>
    <ligand>
        <name>substrate</name>
    </ligand>
</feature>
<evidence type="ECO:0000256" key="9">
    <source>
        <dbReference type="RuleBase" id="RU004016"/>
    </source>
</evidence>
<accession>A0A423UIG6</accession>
<dbReference type="Gene3D" id="3.40.710.10">
    <property type="entry name" value="DD-peptidase/beta-lactamase superfamily"/>
    <property type="match status" value="1"/>
</dbReference>
<evidence type="ECO:0000256" key="7">
    <source>
        <dbReference type="PIRSR" id="PIRSR618044-1"/>
    </source>
</evidence>
<dbReference type="GO" id="GO:0008360">
    <property type="term" value="P:regulation of cell shape"/>
    <property type="evidence" value="ECO:0007669"/>
    <property type="project" value="UniProtKB-KW"/>
</dbReference>
<evidence type="ECO:0000256" key="5">
    <source>
        <dbReference type="ARBA" id="ARBA00022984"/>
    </source>
</evidence>
<keyword evidence="4" id="KW-0133">Cell shape</keyword>
<feature type="active site" description="Acyl-ester intermediate" evidence="7">
    <location>
        <position position="86"/>
    </location>
</feature>
<keyword evidence="6" id="KW-0961">Cell wall biogenesis/degradation</keyword>
<dbReference type="Pfam" id="PF00768">
    <property type="entry name" value="Peptidase_S11"/>
    <property type="match status" value="1"/>
</dbReference>
<feature type="chain" id="PRO_5019116682" evidence="10">
    <location>
        <begin position="33"/>
        <end position="484"/>
    </location>
</feature>
<dbReference type="InterPro" id="IPR018044">
    <property type="entry name" value="Peptidase_S11"/>
</dbReference>
<dbReference type="RefSeq" id="WP_096228344.1">
    <property type="nucleotide sequence ID" value="NZ_CP168029.1"/>
</dbReference>
<protein>
    <submittedName>
        <fullName evidence="12">D-alanyl-D-alanine carboxypeptidase</fullName>
    </submittedName>
</protein>
<evidence type="ECO:0000256" key="4">
    <source>
        <dbReference type="ARBA" id="ARBA00022960"/>
    </source>
</evidence>
<dbReference type="GO" id="GO:0006508">
    <property type="term" value="P:proteolysis"/>
    <property type="evidence" value="ECO:0007669"/>
    <property type="project" value="InterPro"/>
</dbReference>
<keyword evidence="2 10" id="KW-0732">Signal</keyword>
<keyword evidence="12" id="KW-0645">Protease</keyword>
<dbReference type="SUPFAM" id="SSF56601">
    <property type="entry name" value="beta-lactamase/transpeptidase-like"/>
    <property type="match status" value="1"/>
</dbReference>
<evidence type="ECO:0000259" key="11">
    <source>
        <dbReference type="Pfam" id="PF00768"/>
    </source>
</evidence>
<reference evidence="13" key="1">
    <citation type="submission" date="2018-05" db="EMBL/GenBank/DDBJ databases">
        <title>Genome Sequencing of selected type strains of the family Eggerthellaceae.</title>
        <authorList>
            <person name="Danylec N."/>
            <person name="Stoll D.A."/>
            <person name="Doetsch A."/>
            <person name="Huch M."/>
        </authorList>
    </citation>
    <scope>NUCLEOTIDE SEQUENCE [LARGE SCALE GENOMIC DNA]</scope>
    <source>
        <strain evidence="13">DSM 27213</strain>
    </source>
</reference>
<dbReference type="InterPro" id="IPR012338">
    <property type="entry name" value="Beta-lactam/transpept-like"/>
</dbReference>
<name>A0A423UIG6_9ACTN</name>
<evidence type="ECO:0000256" key="2">
    <source>
        <dbReference type="ARBA" id="ARBA00022729"/>
    </source>
</evidence>
<evidence type="ECO:0000256" key="8">
    <source>
        <dbReference type="PIRSR" id="PIRSR618044-2"/>
    </source>
</evidence>
<dbReference type="Proteomes" id="UP000285258">
    <property type="component" value="Unassembled WGS sequence"/>
</dbReference>
<dbReference type="PROSITE" id="PS51257">
    <property type="entry name" value="PROKAR_LIPOPROTEIN"/>
    <property type="match status" value="1"/>
</dbReference>
<keyword evidence="12" id="KW-0121">Carboxypeptidase</keyword>
<evidence type="ECO:0000313" key="12">
    <source>
        <dbReference type="EMBL" id="ROT88886.1"/>
    </source>
</evidence>
<dbReference type="EMBL" id="QIBW01000013">
    <property type="protein sequence ID" value="ROT88886.1"/>
    <property type="molecule type" value="Genomic_DNA"/>
</dbReference>
<gene>
    <name evidence="12" type="ORF">DMP12_10535</name>
</gene>
<dbReference type="InterPro" id="IPR001967">
    <property type="entry name" value="Peptidase_S11_N"/>
</dbReference>
<feature type="active site" evidence="7">
    <location>
        <position position="141"/>
    </location>
</feature>
<evidence type="ECO:0000256" key="3">
    <source>
        <dbReference type="ARBA" id="ARBA00022801"/>
    </source>
</evidence>
<dbReference type="PRINTS" id="PR00725">
    <property type="entry name" value="DADACBPTASE1"/>
</dbReference>
<feature type="signal peptide" evidence="10">
    <location>
        <begin position="1"/>
        <end position="32"/>
    </location>
</feature>
<keyword evidence="3" id="KW-0378">Hydrolase</keyword>